<dbReference type="PANTHER" id="PTHR34849:SF3">
    <property type="entry name" value="SSR2962 PROTEIN"/>
    <property type="match status" value="1"/>
</dbReference>
<dbReference type="InterPro" id="IPR036388">
    <property type="entry name" value="WH-like_DNA-bd_sf"/>
</dbReference>
<dbReference type="Pfam" id="PF04255">
    <property type="entry name" value="DUF433"/>
    <property type="match status" value="1"/>
</dbReference>
<reference evidence="1 2" key="1">
    <citation type="journal article" date="2019" name="Nat. Microbiol.">
        <title>Mediterranean grassland soil C-N compound turnover is dependent on rainfall and depth, and is mediated by genomically divergent microorganisms.</title>
        <authorList>
            <person name="Diamond S."/>
            <person name="Andeer P.F."/>
            <person name="Li Z."/>
            <person name="Crits-Christoph A."/>
            <person name="Burstein D."/>
            <person name="Anantharaman K."/>
            <person name="Lane K.R."/>
            <person name="Thomas B.C."/>
            <person name="Pan C."/>
            <person name="Northen T.R."/>
            <person name="Banfield J.F."/>
        </authorList>
    </citation>
    <scope>NUCLEOTIDE SEQUENCE [LARGE SCALE GENOMIC DNA]</scope>
    <source>
        <strain evidence="1">WS_2</strain>
    </source>
</reference>
<evidence type="ECO:0000313" key="1">
    <source>
        <dbReference type="EMBL" id="TMQ59606.1"/>
    </source>
</evidence>
<dbReference type="Proteomes" id="UP000317716">
    <property type="component" value="Unassembled WGS sequence"/>
</dbReference>
<dbReference type="PANTHER" id="PTHR34849">
    <property type="entry name" value="SSL5025 PROTEIN"/>
    <property type="match status" value="1"/>
</dbReference>
<proteinExistence type="predicted"/>
<dbReference type="AlphaFoldDB" id="A0A538T7J8"/>
<dbReference type="InterPro" id="IPR009057">
    <property type="entry name" value="Homeodomain-like_sf"/>
</dbReference>
<evidence type="ECO:0000313" key="2">
    <source>
        <dbReference type="Proteomes" id="UP000317716"/>
    </source>
</evidence>
<accession>A0A538T7J8</accession>
<protein>
    <submittedName>
        <fullName evidence="1">DUF433 domain-containing protein</fullName>
    </submittedName>
</protein>
<sequence>MEVEVNWRDHIVVDPAVCHGAACFRGTRVMVSVVLDNLAAGGTAEKILRDYPSLRPEAIPAAMAYAAELARERVIETPGSDAA</sequence>
<gene>
    <name evidence="1" type="ORF">E6K72_01455</name>
</gene>
<dbReference type="EMBL" id="VBOS01000043">
    <property type="protein sequence ID" value="TMQ59606.1"/>
    <property type="molecule type" value="Genomic_DNA"/>
</dbReference>
<dbReference type="InterPro" id="IPR007367">
    <property type="entry name" value="DUF433"/>
</dbReference>
<dbReference type="Gene3D" id="1.10.10.10">
    <property type="entry name" value="Winged helix-like DNA-binding domain superfamily/Winged helix DNA-binding domain"/>
    <property type="match status" value="1"/>
</dbReference>
<organism evidence="1 2">
    <name type="scientific">Eiseniibacteriota bacterium</name>
    <dbReference type="NCBI Taxonomy" id="2212470"/>
    <lineage>
        <taxon>Bacteria</taxon>
        <taxon>Candidatus Eiseniibacteriota</taxon>
    </lineage>
</organism>
<name>A0A538T7J8_UNCEI</name>
<dbReference type="SUPFAM" id="SSF46689">
    <property type="entry name" value="Homeodomain-like"/>
    <property type="match status" value="1"/>
</dbReference>
<comment type="caution">
    <text evidence="1">The sequence shown here is derived from an EMBL/GenBank/DDBJ whole genome shotgun (WGS) entry which is preliminary data.</text>
</comment>